<dbReference type="eggNOG" id="KOG1398">
    <property type="taxonomic scope" value="Eukaryota"/>
</dbReference>
<feature type="compositionally biased region" description="Basic and acidic residues" evidence="1">
    <location>
        <begin position="1"/>
        <end position="15"/>
    </location>
</feature>
<dbReference type="PANTHER" id="PTHR12459:SF19">
    <property type="entry name" value="TRANSMEMBRANE PROTEIN 135 N-TERMINAL DOMAIN-CONTAINING PROTEIN"/>
    <property type="match status" value="1"/>
</dbReference>
<dbReference type="EMBL" id="JH921440">
    <property type="protein sequence ID" value="EKD16040.1"/>
    <property type="molecule type" value="Genomic_DNA"/>
</dbReference>
<feature type="transmembrane region" description="Helical" evidence="2">
    <location>
        <begin position="440"/>
        <end position="462"/>
    </location>
</feature>
<dbReference type="AlphaFoldDB" id="K1WEZ7"/>
<evidence type="ECO:0000256" key="1">
    <source>
        <dbReference type="SAM" id="MobiDB-lite"/>
    </source>
</evidence>
<organism evidence="3 4">
    <name type="scientific">Marssonina brunnea f. sp. multigermtubi (strain MB_m1)</name>
    <name type="common">Marssonina leaf spot fungus</name>
    <dbReference type="NCBI Taxonomy" id="1072389"/>
    <lineage>
        <taxon>Eukaryota</taxon>
        <taxon>Fungi</taxon>
        <taxon>Dikarya</taxon>
        <taxon>Ascomycota</taxon>
        <taxon>Pezizomycotina</taxon>
        <taxon>Leotiomycetes</taxon>
        <taxon>Helotiales</taxon>
        <taxon>Drepanopezizaceae</taxon>
        <taxon>Drepanopeziza</taxon>
    </lineage>
</organism>
<dbReference type="RefSeq" id="XP_007293940.1">
    <property type="nucleotide sequence ID" value="XM_007293878.1"/>
</dbReference>
<dbReference type="InParanoid" id="K1WEZ7"/>
<sequence>MADHTPGGSKDKEVGRASSGVSAKSTTDPILRNALRYTISAREYETLHRYILSRSKVLKRATPSVARVERLETQLRGGVGASGSPTGTGEGGHVAVGVGGGGFGADYNAAAVRASVRLFVASNAALKVWGLIAERVLGRVRDVRSKNPPFYRSPNFRLSLSLSTILLLHRLLFRFFTRLRLHLLTPEARPFRERNKRTSKTLTSSLAPAIGASLAGFALAINPAEQLRVTIAIYALCRAGEFGYRLAESEGWIWKKGVNGQGLERPWWWGSWLLFPLTSGQLLHAFVFDRDCFPKAYGDFIMKYSPTYAHSRPDDYPKNLPWPGQYQMVDSLAEMAKLRYPKFISPILFPNTSTLPPSLSAISPIASPAHPLITSLTCATLHPTDPSCMRTYVSHYLTTIPPLARFFTLIFSLLSLPAYKRFYNSPLTSLNSLASRILRYSLFTSGSIGTSWAAICFFQQYFPSKLLSTQRFFLGGMLGGLWGFVVRREAKGEFMYALRASIDSAWKVGKKRGWWSGVRGGDVWIFVTSLMVINAVFERDSGAVDSGVMRRCLTFLRGEGLIDRYGEEKKRIQEEEKRKML</sequence>
<keyword evidence="2" id="KW-0472">Membrane</keyword>
<evidence type="ECO:0000256" key="2">
    <source>
        <dbReference type="SAM" id="Phobius"/>
    </source>
</evidence>
<protein>
    <recommendedName>
        <fullName evidence="5">Transmembrane protein 135 N-terminal domain-containing protein</fullName>
    </recommendedName>
</protein>
<dbReference type="KEGG" id="mbe:MBM_06051"/>
<evidence type="ECO:0000313" key="4">
    <source>
        <dbReference type="Proteomes" id="UP000006753"/>
    </source>
</evidence>
<name>K1WEZ7_MARBU</name>
<dbReference type="OMA" id="ERPWWFG"/>
<proteinExistence type="predicted"/>
<dbReference type="HOGENOM" id="CLU_038406_0_0_1"/>
<keyword evidence="2" id="KW-1133">Transmembrane helix</keyword>
<reference evidence="3 4" key="1">
    <citation type="journal article" date="2012" name="BMC Genomics">
        <title>Sequencing the genome of Marssonina brunnea reveals fungus-poplar co-evolution.</title>
        <authorList>
            <person name="Zhu S."/>
            <person name="Cao Y.-Z."/>
            <person name="Jiang C."/>
            <person name="Tan B.-Y."/>
            <person name="Wang Z."/>
            <person name="Feng S."/>
            <person name="Zhang L."/>
            <person name="Su X.-H."/>
            <person name="Brejova B."/>
            <person name="Vinar T."/>
            <person name="Xu M."/>
            <person name="Wang M.-X."/>
            <person name="Zhang S.-G."/>
            <person name="Huang M.-R."/>
            <person name="Wu R."/>
            <person name="Zhou Y."/>
        </authorList>
    </citation>
    <scope>NUCLEOTIDE SEQUENCE [LARGE SCALE GENOMIC DNA]</scope>
    <source>
        <strain evidence="3 4">MB_m1</strain>
    </source>
</reference>
<dbReference type="GeneID" id="18761986"/>
<keyword evidence="2" id="KW-0812">Transmembrane</keyword>
<keyword evidence="4" id="KW-1185">Reference proteome</keyword>
<gene>
    <name evidence="3" type="ORF">MBM_06051</name>
</gene>
<evidence type="ECO:0000313" key="3">
    <source>
        <dbReference type="EMBL" id="EKD16040.1"/>
    </source>
</evidence>
<feature type="transmembrane region" description="Helical" evidence="2">
    <location>
        <begin position="396"/>
        <end position="419"/>
    </location>
</feature>
<accession>K1WEZ7</accession>
<dbReference type="InterPro" id="IPR026749">
    <property type="entry name" value="Tmem135"/>
</dbReference>
<dbReference type="OrthoDB" id="291792at2759"/>
<dbReference type="Proteomes" id="UP000006753">
    <property type="component" value="Unassembled WGS sequence"/>
</dbReference>
<feature type="region of interest" description="Disordered" evidence="1">
    <location>
        <begin position="1"/>
        <end position="25"/>
    </location>
</feature>
<dbReference type="PANTHER" id="PTHR12459">
    <property type="entry name" value="TRANSMEMBRANE PROTEIN 135-RELATED"/>
    <property type="match status" value="1"/>
</dbReference>
<feature type="transmembrane region" description="Helical" evidence="2">
    <location>
        <begin position="468"/>
        <end position="486"/>
    </location>
</feature>
<evidence type="ECO:0008006" key="5">
    <source>
        <dbReference type="Google" id="ProtNLM"/>
    </source>
</evidence>